<protein>
    <submittedName>
        <fullName evidence="1">Uncharacterized protein</fullName>
    </submittedName>
</protein>
<organism evidence="1 2">
    <name type="scientific">Ruegeria pomeroyi</name>
    <dbReference type="NCBI Taxonomy" id="89184"/>
    <lineage>
        <taxon>Bacteria</taxon>
        <taxon>Pseudomonadati</taxon>
        <taxon>Pseudomonadota</taxon>
        <taxon>Alphaproteobacteria</taxon>
        <taxon>Rhodobacterales</taxon>
        <taxon>Roseobacteraceae</taxon>
        <taxon>Ruegeria</taxon>
    </lineage>
</organism>
<dbReference type="Proteomes" id="UP000813672">
    <property type="component" value="Unassembled WGS sequence"/>
</dbReference>
<name>A0A9Q3WJB2_9RHOB</name>
<comment type="caution">
    <text evidence="1">The sequence shown here is derived from an EMBL/GenBank/DDBJ whole genome shotgun (WGS) entry which is preliminary data.</text>
</comment>
<dbReference type="AlphaFoldDB" id="A0A9Q3WJB2"/>
<dbReference type="EMBL" id="JAGQAF010000002">
    <property type="protein sequence ID" value="MCE8536457.1"/>
    <property type="molecule type" value="Genomic_DNA"/>
</dbReference>
<proteinExistence type="predicted"/>
<accession>A0A9Q3WJB2</accession>
<reference evidence="1" key="1">
    <citation type="journal article" date="2021" name="Environ. Microbiol.">
        <title>Cryptic niche differentiation of novel sediment ecotypes of Rugeria pomeroyi correlates with nitrate respiration.</title>
        <authorList>
            <person name="Lin X."/>
            <person name="McNichol J."/>
            <person name="Chu X."/>
            <person name="Qian Y."/>
            <person name="Luo H."/>
        </authorList>
    </citation>
    <scope>NUCLEOTIDE SEQUENCE</scope>
    <source>
        <strain evidence="1">SZCCDBB064</strain>
    </source>
</reference>
<evidence type="ECO:0000313" key="2">
    <source>
        <dbReference type="Proteomes" id="UP000813672"/>
    </source>
</evidence>
<sequence>MRDADRNGQMFFSFVRICLNCLPLRIGAEGIAGAAPAALAIAATGRAQENPR</sequence>
<gene>
    <name evidence="1" type="ORF">KBY27_03215</name>
</gene>
<evidence type="ECO:0000313" key="1">
    <source>
        <dbReference type="EMBL" id="MCE8536457.1"/>
    </source>
</evidence>